<reference evidence="3" key="1">
    <citation type="submission" date="2023-03" db="EMBL/GenBank/DDBJ databases">
        <title>Electrophorus voltai genome.</title>
        <authorList>
            <person name="Bian C."/>
        </authorList>
    </citation>
    <scope>NUCLEOTIDE SEQUENCE</scope>
    <source>
        <strain evidence="3">CB-2022</strain>
        <tissue evidence="3">Muscle</tissue>
    </source>
</reference>
<accession>A0AAD9DW86</accession>
<feature type="region of interest" description="Disordered" evidence="1">
    <location>
        <begin position="143"/>
        <end position="164"/>
    </location>
</feature>
<evidence type="ECO:0000256" key="1">
    <source>
        <dbReference type="SAM" id="MobiDB-lite"/>
    </source>
</evidence>
<dbReference type="PANTHER" id="PTHR34072">
    <property type="entry name" value="ENZYMATIC POLYPROTEIN-RELATED"/>
    <property type="match status" value="1"/>
</dbReference>
<evidence type="ECO:0000313" key="4">
    <source>
        <dbReference type="Proteomes" id="UP001239994"/>
    </source>
</evidence>
<name>A0AAD9DW86_9TELE</name>
<keyword evidence="4" id="KW-1185">Reference proteome</keyword>
<evidence type="ECO:0000313" key="3">
    <source>
        <dbReference type="EMBL" id="KAK1795483.1"/>
    </source>
</evidence>
<protein>
    <recommendedName>
        <fullName evidence="2">Reverse transcriptase/retrotransposon-derived protein RNase H-like domain-containing protein</fullName>
    </recommendedName>
</protein>
<evidence type="ECO:0000259" key="2">
    <source>
        <dbReference type="Pfam" id="PF17919"/>
    </source>
</evidence>
<sequence length="343" mass="37896">MSGEKSRDYVIEFRTLVAESGWNPTVLTAAFHQGLSEELKDELVHRDTPASLDDLIDLVLCIDNRVRQRRRTQGPEIRRGSHGAPYTLSPVYADDEQGESRSQPMQLGYTHLFKSERDARIREQRCLYCRSAGHFCPACTELQGKDKHPSGEGGPLTDSTSPPRAQGLFLSTTMVWGMSETHLQAFVDSGAAGNFLDAGLANWSHWTNPYPLPPLMAGPLSQALFVKNFSTVAAPLIVLTRKVLGKFCWSTEAQQAELKRHLIKAPILQLPDAELLFVIEVDASEVVIGAVLSQRSREDKKLHPCAYFSQCLSPAEWNYDVGDRELLALAGGGKTPLPGLDEP</sequence>
<dbReference type="InterPro" id="IPR041577">
    <property type="entry name" value="RT_RNaseH_2"/>
</dbReference>
<organism evidence="3 4">
    <name type="scientific">Electrophorus voltai</name>
    <dbReference type="NCBI Taxonomy" id="2609070"/>
    <lineage>
        <taxon>Eukaryota</taxon>
        <taxon>Metazoa</taxon>
        <taxon>Chordata</taxon>
        <taxon>Craniata</taxon>
        <taxon>Vertebrata</taxon>
        <taxon>Euteleostomi</taxon>
        <taxon>Actinopterygii</taxon>
        <taxon>Neopterygii</taxon>
        <taxon>Teleostei</taxon>
        <taxon>Ostariophysi</taxon>
        <taxon>Gymnotiformes</taxon>
        <taxon>Gymnotoidei</taxon>
        <taxon>Gymnotidae</taxon>
        <taxon>Electrophorus</taxon>
    </lineage>
</organism>
<dbReference type="AlphaFoldDB" id="A0AAD9DW86"/>
<feature type="domain" description="Reverse transcriptase/retrotransposon-derived protein RNase H-like" evidence="2">
    <location>
        <begin position="249"/>
        <end position="329"/>
    </location>
</feature>
<gene>
    <name evidence="3" type="ORF">P4O66_010647</name>
</gene>
<dbReference type="Gene3D" id="3.30.70.270">
    <property type="match status" value="1"/>
</dbReference>
<dbReference type="Proteomes" id="UP001239994">
    <property type="component" value="Unassembled WGS sequence"/>
</dbReference>
<dbReference type="InterPro" id="IPR043128">
    <property type="entry name" value="Rev_trsase/Diguanyl_cyclase"/>
</dbReference>
<dbReference type="PANTHER" id="PTHR34072:SF52">
    <property type="entry name" value="RIBONUCLEASE H"/>
    <property type="match status" value="1"/>
</dbReference>
<dbReference type="Pfam" id="PF17919">
    <property type="entry name" value="RT_RNaseH_2"/>
    <property type="match status" value="1"/>
</dbReference>
<dbReference type="InterPro" id="IPR043502">
    <property type="entry name" value="DNA/RNA_pol_sf"/>
</dbReference>
<dbReference type="SUPFAM" id="SSF56672">
    <property type="entry name" value="DNA/RNA polymerases"/>
    <property type="match status" value="1"/>
</dbReference>
<dbReference type="EMBL" id="JAROKS010000016">
    <property type="protein sequence ID" value="KAK1795483.1"/>
    <property type="molecule type" value="Genomic_DNA"/>
</dbReference>
<comment type="caution">
    <text evidence="3">The sequence shown here is derived from an EMBL/GenBank/DDBJ whole genome shotgun (WGS) entry which is preliminary data.</text>
</comment>
<proteinExistence type="predicted"/>